<dbReference type="AlphaFoldDB" id="A0A4Y9ENT4"/>
<accession>A0A4Y9ENT4</accession>
<evidence type="ECO:0000313" key="4">
    <source>
        <dbReference type="Proteomes" id="UP000297737"/>
    </source>
</evidence>
<feature type="domain" description="Polyphosphate kinase-2-related" evidence="2">
    <location>
        <begin position="15"/>
        <end position="235"/>
    </location>
</feature>
<dbReference type="SUPFAM" id="SSF52540">
    <property type="entry name" value="P-loop containing nucleoside triphosphate hydrolases"/>
    <property type="match status" value="1"/>
</dbReference>
<protein>
    <submittedName>
        <fullName evidence="3">Polyphosphate kinase</fullName>
    </submittedName>
</protein>
<dbReference type="OrthoDB" id="9775224at2"/>
<dbReference type="GO" id="GO:0016301">
    <property type="term" value="F:kinase activity"/>
    <property type="evidence" value="ECO:0007669"/>
    <property type="project" value="UniProtKB-KW"/>
</dbReference>
<dbReference type="PANTHER" id="PTHR34383">
    <property type="entry name" value="POLYPHOSPHATE:AMP PHOSPHOTRANSFERASE-RELATED"/>
    <property type="match status" value="1"/>
</dbReference>
<name>A0A4Y9ENT4_9SPHN</name>
<keyword evidence="4" id="KW-1185">Reference proteome</keyword>
<evidence type="ECO:0000259" key="2">
    <source>
        <dbReference type="Pfam" id="PF03976"/>
    </source>
</evidence>
<comment type="caution">
    <text evidence="3">The sequence shown here is derived from an EMBL/GenBank/DDBJ whole genome shotgun (WGS) entry which is preliminary data.</text>
</comment>
<dbReference type="EMBL" id="SIHO01000002">
    <property type="protein sequence ID" value="TFU03736.1"/>
    <property type="molecule type" value="Genomic_DNA"/>
</dbReference>
<dbReference type="InterPro" id="IPR022488">
    <property type="entry name" value="PPK2-related"/>
</dbReference>
<feature type="compositionally biased region" description="Gly residues" evidence="1">
    <location>
        <begin position="266"/>
        <end position="281"/>
    </location>
</feature>
<sequence length="281" mass="32023">MSKINLKDYEFEGKIDDDDYDKELKRLQFQLQIIQAAYMRQGLRGLITLEGWDASGKGGLIQRMTAETDPRFTKVWSIGAPSKDELAHHFLWRFWTRLPADREVAVFDRSWYGRVLVERVDELTPVKIWKQAYDEINDFEATQVNCGTRLVKLFLHTTQEEQDKRLRERLEVPYKRWKTGLDDYHNRSKRAEYLDAYDDMFDKCSPKHAPWVVIAANDKKYARIKGLQAVVDALGADVDTSYPEIAPELLAVAEAALGPLDLAPGKNGGKNGSGKNGGGKA</sequence>
<evidence type="ECO:0000256" key="1">
    <source>
        <dbReference type="SAM" id="MobiDB-lite"/>
    </source>
</evidence>
<dbReference type="InterPro" id="IPR027417">
    <property type="entry name" value="P-loop_NTPase"/>
</dbReference>
<proteinExistence type="predicted"/>
<dbReference type="Proteomes" id="UP000297737">
    <property type="component" value="Unassembled WGS sequence"/>
</dbReference>
<gene>
    <name evidence="3" type="ORF">EUV02_11380</name>
</gene>
<dbReference type="Gene3D" id="3.40.50.300">
    <property type="entry name" value="P-loop containing nucleotide triphosphate hydrolases"/>
    <property type="match status" value="1"/>
</dbReference>
<dbReference type="Pfam" id="PF03976">
    <property type="entry name" value="PPK2"/>
    <property type="match status" value="1"/>
</dbReference>
<keyword evidence="3" id="KW-0418">Kinase</keyword>
<organism evidence="3 4">
    <name type="scientific">Glacieibacterium arshaanense</name>
    <dbReference type="NCBI Taxonomy" id="2511025"/>
    <lineage>
        <taxon>Bacteria</taxon>
        <taxon>Pseudomonadati</taxon>
        <taxon>Pseudomonadota</taxon>
        <taxon>Alphaproteobacteria</taxon>
        <taxon>Sphingomonadales</taxon>
        <taxon>Sphingosinicellaceae</taxon>
        <taxon>Glacieibacterium</taxon>
    </lineage>
</organism>
<dbReference type="PANTHER" id="PTHR34383:SF3">
    <property type="entry name" value="POLYPHOSPHATE:AMP PHOSPHOTRANSFERASE"/>
    <property type="match status" value="1"/>
</dbReference>
<feature type="region of interest" description="Disordered" evidence="1">
    <location>
        <begin position="261"/>
        <end position="281"/>
    </location>
</feature>
<dbReference type="RefSeq" id="WP_135246328.1">
    <property type="nucleotide sequence ID" value="NZ_SIHO01000002.1"/>
</dbReference>
<evidence type="ECO:0000313" key="3">
    <source>
        <dbReference type="EMBL" id="TFU03736.1"/>
    </source>
</evidence>
<keyword evidence="3" id="KW-0808">Transferase</keyword>
<reference evidence="3 4" key="1">
    <citation type="submission" date="2019-02" db="EMBL/GenBank/DDBJ databases">
        <title>Polymorphobacter sp. isolated from the lake at the Tibet of China.</title>
        <authorList>
            <person name="Li A."/>
        </authorList>
    </citation>
    <scope>NUCLEOTIDE SEQUENCE [LARGE SCALE GENOMIC DNA]</scope>
    <source>
        <strain evidence="3 4">DJ1R-1</strain>
    </source>
</reference>